<organism evidence="1 2">
    <name type="scientific">Clostridium botulinum</name>
    <dbReference type="NCBI Taxonomy" id="1491"/>
    <lineage>
        <taxon>Bacteria</taxon>
        <taxon>Bacillati</taxon>
        <taxon>Bacillota</taxon>
        <taxon>Clostridia</taxon>
        <taxon>Eubacteriales</taxon>
        <taxon>Clostridiaceae</taxon>
        <taxon>Clostridium</taxon>
    </lineage>
</organism>
<name>A0A846I180_CLOBO</name>
<reference evidence="1 2" key="1">
    <citation type="submission" date="2019-02" db="EMBL/GenBank/DDBJ databases">
        <title>Genome sequencing of Clostridium botulinum clinical isolates.</title>
        <authorList>
            <person name="Brunt J."/>
            <person name="Van Vliet A.H.M."/>
            <person name="Stringer S.C."/>
            <person name="Grant K.A."/>
            <person name="Carter A.C."/>
            <person name="Peck M.W."/>
        </authorList>
    </citation>
    <scope>NUCLEOTIDE SEQUENCE [LARGE SCALE GENOMIC DNA]</scope>
    <source>
        <strain evidence="1 2">H142660711</strain>
    </source>
</reference>
<evidence type="ECO:0000313" key="2">
    <source>
        <dbReference type="Proteomes" id="UP000473887"/>
    </source>
</evidence>
<evidence type="ECO:0000313" key="1">
    <source>
        <dbReference type="EMBL" id="NEZ91974.1"/>
    </source>
</evidence>
<comment type="caution">
    <text evidence="1">The sequence shown here is derived from an EMBL/GenBank/DDBJ whole genome shotgun (WGS) entry which is preliminary data.</text>
</comment>
<protein>
    <submittedName>
        <fullName evidence="1">Uncharacterized protein</fullName>
    </submittedName>
</protein>
<sequence>MVSLPDCCYDYRYETPKAHIVDTCNICGNDIYEGDEYYNIENLNICNNCIDEFKKVGEIQ</sequence>
<gene>
    <name evidence="1" type="ORF">EXM69_08440</name>
</gene>
<dbReference type="Proteomes" id="UP000473887">
    <property type="component" value="Unassembled WGS sequence"/>
</dbReference>
<dbReference type="EMBL" id="SGKC01000013">
    <property type="protein sequence ID" value="NEZ91974.1"/>
    <property type="molecule type" value="Genomic_DNA"/>
</dbReference>
<proteinExistence type="predicted"/>
<dbReference type="AlphaFoldDB" id="A0A846I180"/>
<accession>A0A846I180</accession>